<dbReference type="InterPro" id="IPR010565">
    <property type="entry name" value="Muskelin_N"/>
</dbReference>
<dbReference type="GO" id="GO:0005737">
    <property type="term" value="C:cytoplasm"/>
    <property type="evidence" value="ECO:0007669"/>
    <property type="project" value="TreeGrafter"/>
</dbReference>
<dbReference type="Gene3D" id="2.60.120.260">
    <property type="entry name" value="Galactose-binding domain-like"/>
    <property type="match status" value="1"/>
</dbReference>
<protein>
    <recommendedName>
        <fullName evidence="3">Muskelin N-terminal domain-containing protein</fullName>
    </recommendedName>
</protein>
<evidence type="ECO:0000256" key="2">
    <source>
        <dbReference type="ARBA" id="ARBA00022737"/>
    </source>
</evidence>
<dbReference type="SUPFAM" id="SSF117281">
    <property type="entry name" value="Kelch motif"/>
    <property type="match status" value="2"/>
</dbReference>
<gene>
    <name evidence="4" type="ORF">INT46_007220</name>
</gene>
<keyword evidence="2" id="KW-0677">Repeat</keyword>
<dbReference type="Pfam" id="PF24681">
    <property type="entry name" value="Kelch_KLHDC2_KLHL20_DRC7"/>
    <property type="match status" value="1"/>
</dbReference>
<dbReference type="SUPFAM" id="SSF49785">
    <property type="entry name" value="Galactose-binding domain-like"/>
    <property type="match status" value="1"/>
</dbReference>
<dbReference type="InterPro" id="IPR015915">
    <property type="entry name" value="Kelch-typ_b-propeller"/>
</dbReference>
<dbReference type="Proteomes" id="UP000650833">
    <property type="component" value="Unassembled WGS sequence"/>
</dbReference>
<name>A0A8H7RB20_9FUNG</name>
<dbReference type="PANTHER" id="PTHR15526:SF5">
    <property type="entry name" value="MUSKELIN"/>
    <property type="match status" value="1"/>
</dbReference>
<sequence>MASNAENDLTYCFSMENLSSTPIIRSSLKSFNQSTSYPSLSILTMKEEYSLQALIANAFHLPLSYNIYDHSSFSGPYHPRNICVNDPTEQSSRWSSNSHDQSQYITIKLEKPAVACEILFGKFHRSHVCNLKEFKIYGGLYPNDMKELLHKGLTDDNKAETFPIRHTYNNLVNMNMKISIEYTYKKQQIFPIQYIKITPLATFGANFNYSIWYVEVRGIKDEELMEKVYDAYNKYKEMETIKLCLKHFRQKNMMDVYSNLQKTTSIELEHPLIEKLHQSTVVNGDFEAAEKIILDADEKSIFKPYVENAKYLPTWQKLSAFNDGKRYLHAQILFINDCETQKDGDAPCGRGGHQLCIDSDRERIYLFGGWDGKRDLSDFWCYSIRDNRWKMLSADTTLQGGPSPRSCHSMCFDPIRKSIYILGKYVEVRAPSTSAPEVSPKLYESDFFQYFTDLDRWIKISENTQIDGGPSLLYDHQMCVDSIGRNLYVFGGRIVTHDTAPYTYSGFYSYDMDKYTWRLIRYDINNVSASQSPVSSLTPSPHLVVNEIPIGRRRSSNGSYVPSPNASHIVNSRAGHSMLMDTKNRCIYIFAGQRSKETLTDLYYYNIEEDKLTEIAQDFSKLYGCDSGYTQRATIDAENQELYILSGFLKSKPSNIVKNCLWMYSIKQNQWEKVYESESNEAPYWQNSKDIEPYPRYTHQMVYNPKSKSHFIFGGNPGDVSNPFKRLDDFWELKLAKPDSAQVVRQCLFHLRTRKLSELCKQADSQFNFKGQICQKNTSEATMQALEYLRAFVTPIVDHDIKEEEDIFKKLCTHLCILEDDSSVTCDTYSARSIDDIYFADRTSVFQSLLKFFPPNMKEPEGSLLDAVKIG</sequence>
<accession>A0A8H7RB20</accession>
<dbReference type="EMBL" id="JAEPRC010000128">
    <property type="protein sequence ID" value="KAG2207453.1"/>
    <property type="molecule type" value="Genomic_DNA"/>
</dbReference>
<evidence type="ECO:0000256" key="1">
    <source>
        <dbReference type="ARBA" id="ARBA00022441"/>
    </source>
</evidence>
<keyword evidence="1" id="KW-0880">Kelch repeat</keyword>
<dbReference type="Gene3D" id="2.120.10.80">
    <property type="entry name" value="Kelch-type beta propeller"/>
    <property type="match status" value="2"/>
</dbReference>
<dbReference type="OrthoDB" id="10052615at2759"/>
<reference evidence="4" key="1">
    <citation type="submission" date="2020-12" db="EMBL/GenBank/DDBJ databases">
        <title>Metabolic potential, ecology and presence of endohyphal bacteria is reflected in genomic diversity of Mucoromycotina.</title>
        <authorList>
            <person name="Muszewska A."/>
            <person name="Okrasinska A."/>
            <person name="Steczkiewicz K."/>
            <person name="Drgas O."/>
            <person name="Orlowska M."/>
            <person name="Perlinska-Lenart U."/>
            <person name="Aleksandrzak-Piekarczyk T."/>
            <person name="Szatraj K."/>
            <person name="Zielenkiewicz U."/>
            <person name="Pilsyk S."/>
            <person name="Malc E."/>
            <person name="Mieczkowski P."/>
            <person name="Kruszewska J.S."/>
            <person name="Biernat P."/>
            <person name="Pawlowska J."/>
        </authorList>
    </citation>
    <scope>NUCLEOTIDE SEQUENCE</scope>
    <source>
        <strain evidence="4">CBS 226.32</strain>
    </source>
</reference>
<evidence type="ECO:0000313" key="4">
    <source>
        <dbReference type="EMBL" id="KAG2207453.1"/>
    </source>
</evidence>
<dbReference type="AlphaFoldDB" id="A0A8H7RB20"/>
<dbReference type="InterPro" id="IPR052456">
    <property type="entry name" value="CTLH_complex_component"/>
</dbReference>
<evidence type="ECO:0000259" key="3">
    <source>
        <dbReference type="Pfam" id="PF06588"/>
    </source>
</evidence>
<dbReference type="InterPro" id="IPR008979">
    <property type="entry name" value="Galactose-bd-like_sf"/>
</dbReference>
<proteinExistence type="predicted"/>
<dbReference type="Pfam" id="PF06588">
    <property type="entry name" value="Muskelin_N"/>
    <property type="match status" value="1"/>
</dbReference>
<keyword evidence="5" id="KW-1185">Reference proteome</keyword>
<feature type="domain" description="Muskelin N-terminal" evidence="3">
    <location>
        <begin position="63"/>
        <end position="271"/>
    </location>
</feature>
<evidence type="ECO:0000313" key="5">
    <source>
        <dbReference type="Proteomes" id="UP000650833"/>
    </source>
</evidence>
<organism evidence="4 5">
    <name type="scientific">Mucor plumbeus</name>
    <dbReference type="NCBI Taxonomy" id="97098"/>
    <lineage>
        <taxon>Eukaryota</taxon>
        <taxon>Fungi</taxon>
        <taxon>Fungi incertae sedis</taxon>
        <taxon>Mucoromycota</taxon>
        <taxon>Mucoromycotina</taxon>
        <taxon>Mucoromycetes</taxon>
        <taxon>Mucorales</taxon>
        <taxon>Mucorineae</taxon>
        <taxon>Mucoraceae</taxon>
        <taxon>Mucor</taxon>
    </lineage>
</organism>
<comment type="caution">
    <text evidence="4">The sequence shown here is derived from an EMBL/GenBank/DDBJ whole genome shotgun (WGS) entry which is preliminary data.</text>
</comment>
<dbReference type="PANTHER" id="PTHR15526">
    <property type="entry name" value="MUSKELIN"/>
    <property type="match status" value="1"/>
</dbReference>